<gene>
    <name evidence="6" type="ORF">NEOLI_002968</name>
</gene>
<dbReference type="GO" id="GO:0097038">
    <property type="term" value="C:perinuclear endoplasmic reticulum"/>
    <property type="evidence" value="ECO:0007669"/>
    <property type="project" value="EnsemblFungi"/>
</dbReference>
<keyword evidence="6" id="KW-0489">Methyltransferase</keyword>
<accession>A0A1U7LSI1</accession>
<evidence type="ECO:0000256" key="1">
    <source>
        <dbReference type="ARBA" id="ARBA00001971"/>
    </source>
</evidence>
<dbReference type="GO" id="GO:0005506">
    <property type="term" value="F:iron ion binding"/>
    <property type="evidence" value="ECO:0007669"/>
    <property type="project" value="InterPro"/>
</dbReference>
<dbReference type="SUPFAM" id="SSF48264">
    <property type="entry name" value="Cytochrome P450"/>
    <property type="match status" value="1"/>
</dbReference>
<dbReference type="Pfam" id="PF00067">
    <property type="entry name" value="p450"/>
    <property type="match status" value="1"/>
</dbReference>
<dbReference type="STRING" id="1198029.A0A1U7LSI1"/>
<dbReference type="EMBL" id="LXFE01000344">
    <property type="protein sequence ID" value="OLL25630.1"/>
    <property type="molecule type" value="Genomic_DNA"/>
</dbReference>
<comment type="similarity">
    <text evidence="2">Belongs to the cytochrome P450 family.</text>
</comment>
<keyword evidence="6" id="KW-0808">Transferase</keyword>
<dbReference type="InterPro" id="IPR002403">
    <property type="entry name" value="Cyt_P450_E_grp-IV"/>
</dbReference>
<keyword evidence="4" id="KW-0479">Metal-binding</keyword>
<evidence type="ECO:0000256" key="5">
    <source>
        <dbReference type="ARBA" id="ARBA00023004"/>
    </source>
</evidence>
<dbReference type="Proteomes" id="UP000186594">
    <property type="component" value="Unassembled WGS sequence"/>
</dbReference>
<evidence type="ECO:0000256" key="2">
    <source>
        <dbReference type="ARBA" id="ARBA00010617"/>
    </source>
</evidence>
<dbReference type="GO" id="GO:0020037">
    <property type="term" value="F:heme binding"/>
    <property type="evidence" value="ECO:0007669"/>
    <property type="project" value="InterPro"/>
</dbReference>
<keyword evidence="3" id="KW-0349">Heme</keyword>
<dbReference type="PANTHER" id="PTHR24304:SF2">
    <property type="entry name" value="24-HYDROXYCHOLESTEROL 7-ALPHA-HYDROXYLASE"/>
    <property type="match status" value="1"/>
</dbReference>
<keyword evidence="5" id="KW-0408">Iron</keyword>
<dbReference type="InterPro" id="IPR001128">
    <property type="entry name" value="Cyt_P450"/>
</dbReference>
<dbReference type="AlphaFoldDB" id="A0A1U7LSI1"/>
<evidence type="ECO:0000313" key="7">
    <source>
        <dbReference type="Proteomes" id="UP000186594"/>
    </source>
</evidence>
<dbReference type="GO" id="GO:0006696">
    <property type="term" value="P:ergosterol biosynthetic process"/>
    <property type="evidence" value="ECO:0007669"/>
    <property type="project" value="EnsemblFungi"/>
</dbReference>
<dbReference type="InterPro" id="IPR050529">
    <property type="entry name" value="CYP450_sterol_14alpha_dmase"/>
</dbReference>
<protein>
    <submittedName>
        <fullName evidence="6">Lanosterol 14-alpha demethylase erg11</fullName>
    </submittedName>
</protein>
<dbReference type="GO" id="GO:0008398">
    <property type="term" value="F:sterol 14-demethylase activity"/>
    <property type="evidence" value="ECO:0007669"/>
    <property type="project" value="EnsemblFungi"/>
</dbReference>
<keyword evidence="7" id="KW-1185">Reference proteome</keyword>
<proteinExistence type="inferred from homology"/>
<evidence type="ECO:0000256" key="4">
    <source>
        <dbReference type="ARBA" id="ARBA00022723"/>
    </source>
</evidence>
<name>A0A1U7LSI1_NEOID</name>
<comment type="cofactor">
    <cofactor evidence="1">
        <name>heme</name>
        <dbReference type="ChEBI" id="CHEBI:30413"/>
    </cofactor>
</comment>
<dbReference type="OrthoDB" id="1055148at2759"/>
<sequence>MVVYGMDPYAFFLNNQKKYGDVYSYVMGGRTMTCALGIKGNDLVFNGKLSQVSAEEAYTALTTPVFGKGVVYDVPNHVFMEQKKFIKFSLTTEILHTYVPLIVEEFEKYVSQSGKFGVVGQKSGVTNLMTAIPELTIFTAARSLQGQEVREGFDASFARLYHDLDRGFTPLNMLFPNLPLPSYRKRDRAQQKMAETYFAIIRKRREQGSPPRDMIDSLMNQTYKDGRSLSDAEIAHIMIALLMAGQHTSSATMSWTLLHLGEDPDIV</sequence>
<dbReference type="Gene3D" id="1.10.630.10">
    <property type="entry name" value="Cytochrome P450"/>
    <property type="match status" value="1"/>
</dbReference>
<organism evidence="6 7">
    <name type="scientific">Neolecta irregularis (strain DAH-3)</name>
    <dbReference type="NCBI Taxonomy" id="1198029"/>
    <lineage>
        <taxon>Eukaryota</taxon>
        <taxon>Fungi</taxon>
        <taxon>Dikarya</taxon>
        <taxon>Ascomycota</taxon>
        <taxon>Taphrinomycotina</taxon>
        <taxon>Neolectales</taxon>
        <taxon>Neolectaceae</taxon>
        <taxon>Neolecta</taxon>
    </lineage>
</organism>
<evidence type="ECO:0000313" key="6">
    <source>
        <dbReference type="EMBL" id="OLL25630.1"/>
    </source>
</evidence>
<dbReference type="PANTHER" id="PTHR24304">
    <property type="entry name" value="CYTOCHROME P450 FAMILY 7"/>
    <property type="match status" value="1"/>
</dbReference>
<evidence type="ECO:0000256" key="3">
    <source>
        <dbReference type="ARBA" id="ARBA00022617"/>
    </source>
</evidence>
<dbReference type="GO" id="GO:0032259">
    <property type="term" value="P:methylation"/>
    <property type="evidence" value="ECO:0007669"/>
    <property type="project" value="UniProtKB-KW"/>
</dbReference>
<dbReference type="InterPro" id="IPR036396">
    <property type="entry name" value="Cyt_P450_sf"/>
</dbReference>
<comment type="caution">
    <text evidence="6">The sequence shown here is derived from an EMBL/GenBank/DDBJ whole genome shotgun (WGS) entry which is preliminary data.</text>
</comment>
<reference evidence="6 7" key="1">
    <citation type="submission" date="2016-04" db="EMBL/GenBank/DDBJ databases">
        <title>Evolutionary innovation and constraint leading to complex multicellularity in the Ascomycota.</title>
        <authorList>
            <person name="Cisse O."/>
            <person name="Nguyen A."/>
            <person name="Hewitt D.A."/>
            <person name="Jedd G."/>
            <person name="Stajich J.E."/>
        </authorList>
    </citation>
    <scope>NUCLEOTIDE SEQUENCE [LARGE SCALE GENOMIC DNA]</scope>
    <source>
        <strain evidence="6 7">DAH-3</strain>
    </source>
</reference>
<dbReference type="GO" id="GO:0008168">
    <property type="term" value="F:methyltransferase activity"/>
    <property type="evidence" value="ECO:0007669"/>
    <property type="project" value="UniProtKB-KW"/>
</dbReference>
<dbReference type="GO" id="GO:0032541">
    <property type="term" value="C:cortical endoplasmic reticulum"/>
    <property type="evidence" value="ECO:0007669"/>
    <property type="project" value="EnsemblFungi"/>
</dbReference>
<dbReference type="PRINTS" id="PR00465">
    <property type="entry name" value="EP450IV"/>
</dbReference>